<keyword evidence="7" id="KW-0175">Coiled coil</keyword>
<evidence type="ECO:0000256" key="7">
    <source>
        <dbReference type="SAM" id="Coils"/>
    </source>
</evidence>
<dbReference type="InParanoid" id="A0A423PLR0"/>
<evidence type="ECO:0000256" key="1">
    <source>
        <dbReference type="ARBA" id="ARBA00004496"/>
    </source>
</evidence>
<dbReference type="InterPro" id="IPR002661">
    <property type="entry name" value="Ribosome_recyc_fac"/>
</dbReference>
<dbReference type="Gene3D" id="1.10.132.20">
    <property type="entry name" value="Ribosome-recycling factor"/>
    <property type="match status" value="1"/>
</dbReference>
<dbReference type="AlphaFoldDB" id="A0A423PLR0"/>
<dbReference type="PANTHER" id="PTHR20982:SF3">
    <property type="entry name" value="MITOCHONDRIAL RIBOSOME RECYCLING FACTOR PSEUDO 1"/>
    <property type="match status" value="1"/>
</dbReference>
<dbReference type="CDD" id="cd00520">
    <property type="entry name" value="RRF"/>
    <property type="match status" value="1"/>
</dbReference>
<dbReference type="Pfam" id="PF01765">
    <property type="entry name" value="RRF"/>
    <property type="match status" value="1"/>
</dbReference>
<dbReference type="OrthoDB" id="9804006at2"/>
<dbReference type="FunFam" id="1.10.132.20:FF:000001">
    <property type="entry name" value="Ribosome-recycling factor"/>
    <property type="match status" value="1"/>
</dbReference>
<comment type="subcellular location">
    <subcellularLocation>
        <location evidence="1 6">Cytoplasm</location>
    </subcellularLocation>
</comment>
<dbReference type="GO" id="GO:0043023">
    <property type="term" value="F:ribosomal large subunit binding"/>
    <property type="evidence" value="ECO:0007669"/>
    <property type="project" value="TreeGrafter"/>
</dbReference>
<dbReference type="InterPro" id="IPR036191">
    <property type="entry name" value="RRF_sf"/>
</dbReference>
<dbReference type="GO" id="GO:0005829">
    <property type="term" value="C:cytosol"/>
    <property type="evidence" value="ECO:0007669"/>
    <property type="project" value="GOC"/>
</dbReference>
<dbReference type="Gene3D" id="3.30.1360.40">
    <property type="match status" value="1"/>
</dbReference>
<feature type="domain" description="Ribosome recycling factor" evidence="8">
    <location>
        <begin position="21"/>
        <end position="183"/>
    </location>
</feature>
<gene>
    <name evidence="6" type="primary">frr</name>
    <name evidence="9" type="ORF">SAJA_10630</name>
</gene>
<proteinExistence type="inferred from homology"/>
<dbReference type="HAMAP" id="MF_00040">
    <property type="entry name" value="RRF"/>
    <property type="match status" value="1"/>
</dbReference>
<dbReference type="Proteomes" id="UP000285310">
    <property type="component" value="Unassembled WGS sequence"/>
</dbReference>
<keyword evidence="10" id="KW-1185">Reference proteome</keyword>
<evidence type="ECO:0000256" key="5">
    <source>
        <dbReference type="ARBA" id="ARBA00025050"/>
    </source>
</evidence>
<dbReference type="RefSeq" id="WP_123658617.1">
    <property type="nucleotide sequence ID" value="NZ_AYKG01000034.1"/>
</dbReference>
<evidence type="ECO:0000313" key="9">
    <source>
        <dbReference type="EMBL" id="ROO26527.1"/>
    </source>
</evidence>
<dbReference type="InterPro" id="IPR023584">
    <property type="entry name" value="Ribosome_recyc_fac_dom"/>
</dbReference>
<comment type="similarity">
    <text evidence="2 6">Belongs to the RRF family.</text>
</comment>
<dbReference type="FunFam" id="3.30.1360.40:FF:000001">
    <property type="entry name" value="Ribosome-recycling factor"/>
    <property type="match status" value="1"/>
</dbReference>
<comment type="caution">
    <text evidence="9">The sequence shown here is derived from an EMBL/GenBank/DDBJ whole genome shotgun (WGS) entry which is preliminary data.</text>
</comment>
<name>A0A423PLR0_9GAMM</name>
<evidence type="ECO:0000256" key="6">
    <source>
        <dbReference type="HAMAP-Rule" id="MF_00040"/>
    </source>
</evidence>
<keyword evidence="4 6" id="KW-0648">Protein biosynthesis</keyword>
<evidence type="ECO:0000256" key="2">
    <source>
        <dbReference type="ARBA" id="ARBA00005912"/>
    </source>
</evidence>
<evidence type="ECO:0000313" key="10">
    <source>
        <dbReference type="Proteomes" id="UP000285310"/>
    </source>
</evidence>
<dbReference type="SUPFAM" id="SSF55194">
    <property type="entry name" value="Ribosome recycling factor, RRF"/>
    <property type="match status" value="1"/>
</dbReference>
<dbReference type="EMBL" id="AYKG01000034">
    <property type="protein sequence ID" value="ROO26527.1"/>
    <property type="molecule type" value="Genomic_DNA"/>
</dbReference>
<reference evidence="9 10" key="1">
    <citation type="submission" date="2013-10" db="EMBL/GenBank/DDBJ databases">
        <title>Salinisphaera japonica YTM-1 Genome Sequencing.</title>
        <authorList>
            <person name="Lai Q."/>
            <person name="Li C."/>
            <person name="Shao Z."/>
        </authorList>
    </citation>
    <scope>NUCLEOTIDE SEQUENCE [LARGE SCALE GENOMIC DNA]</scope>
    <source>
        <strain evidence="9 10">YTM-1</strain>
    </source>
</reference>
<comment type="function">
    <text evidence="5 6">Responsible for the release of ribosomes from messenger RNA at the termination of protein biosynthesis. May increase the efficiency of translation by recycling ribosomes from one round of translation to another.</text>
</comment>
<feature type="coiled-coil region" evidence="7">
    <location>
        <begin position="114"/>
        <end position="152"/>
    </location>
</feature>
<dbReference type="PANTHER" id="PTHR20982">
    <property type="entry name" value="RIBOSOME RECYCLING FACTOR"/>
    <property type="match status" value="1"/>
</dbReference>
<dbReference type="NCBIfam" id="TIGR00496">
    <property type="entry name" value="frr"/>
    <property type="match status" value="1"/>
</dbReference>
<keyword evidence="3 6" id="KW-0963">Cytoplasm</keyword>
<organism evidence="9 10">
    <name type="scientific">Salinisphaera japonica YTM-1</name>
    <dbReference type="NCBI Taxonomy" id="1209778"/>
    <lineage>
        <taxon>Bacteria</taxon>
        <taxon>Pseudomonadati</taxon>
        <taxon>Pseudomonadota</taxon>
        <taxon>Gammaproteobacteria</taxon>
        <taxon>Salinisphaerales</taxon>
        <taxon>Salinisphaeraceae</taxon>
        <taxon>Salinisphaera</taxon>
    </lineage>
</organism>
<evidence type="ECO:0000256" key="4">
    <source>
        <dbReference type="ARBA" id="ARBA00022917"/>
    </source>
</evidence>
<dbReference type="GO" id="GO:0002184">
    <property type="term" value="P:cytoplasmic translational termination"/>
    <property type="evidence" value="ECO:0007669"/>
    <property type="project" value="TreeGrafter"/>
</dbReference>
<sequence>MIDEICQDAKQRMDKSINVMHEDFAKIRTGRASTSLLDHVTVEYYGMEVPLNQAANVATEDARTISIMPYEKTMVQKIEKAIMSADLGLNPSTAGAVIRIVFPPMTEERRKDMVKILRAEAEDARVAVRNVRRDANADFKELLKEKEITEDEQHGGEARIQKLTDEHVARIDQALTDKEQEIMTV</sequence>
<evidence type="ECO:0000259" key="8">
    <source>
        <dbReference type="Pfam" id="PF01765"/>
    </source>
</evidence>
<protein>
    <recommendedName>
        <fullName evidence="6">Ribosome-recycling factor</fullName>
        <shortName evidence="6">RRF</shortName>
    </recommendedName>
    <alternativeName>
        <fullName evidence="6">Ribosome-releasing factor</fullName>
    </alternativeName>
</protein>
<accession>A0A423PLR0</accession>
<evidence type="ECO:0000256" key="3">
    <source>
        <dbReference type="ARBA" id="ARBA00022490"/>
    </source>
</evidence>
<dbReference type="FunCoup" id="A0A423PLR0">
    <property type="interactions" value="603"/>
</dbReference>